<dbReference type="InterPro" id="IPR010979">
    <property type="entry name" value="Ribosomal_uS13-like_H2TH"/>
</dbReference>
<evidence type="ECO:0000256" key="14">
    <source>
        <dbReference type="ARBA" id="ARBA00044632"/>
    </source>
</evidence>
<dbReference type="SUPFAM" id="SSF81624">
    <property type="entry name" value="N-terminal domain of MutM-like DNA repair proteins"/>
    <property type="match status" value="1"/>
</dbReference>
<dbReference type="Gene3D" id="3.20.190.10">
    <property type="entry name" value="MutM-like, N-terminal"/>
    <property type="match status" value="1"/>
</dbReference>
<dbReference type="SMART" id="SM00898">
    <property type="entry name" value="Fapy_DNA_glyco"/>
    <property type="match status" value="1"/>
</dbReference>
<dbReference type="InterPro" id="IPR020629">
    <property type="entry name" value="FPG_Glyclase"/>
</dbReference>
<evidence type="ECO:0000313" key="18">
    <source>
        <dbReference type="EMBL" id="GEK13724.1"/>
    </source>
</evidence>
<evidence type="ECO:0000256" key="4">
    <source>
        <dbReference type="ARBA" id="ARBA00022723"/>
    </source>
</evidence>
<keyword evidence="10 15" id="KW-0234">DNA repair</keyword>
<dbReference type="InterPro" id="IPR015887">
    <property type="entry name" value="DNA_glyclase_Znf_dom_DNA_BS"/>
</dbReference>
<keyword evidence="5 15" id="KW-0227">DNA damage</keyword>
<reference evidence="18 19" key="1">
    <citation type="submission" date="2019-07" db="EMBL/GenBank/DDBJ databases">
        <title>Whole genome shotgun sequence of Aliivibrio fischeri NBRC 101058.</title>
        <authorList>
            <person name="Hosoyama A."/>
            <person name="Uohara A."/>
            <person name="Ohji S."/>
            <person name="Ichikawa N."/>
        </authorList>
    </citation>
    <scope>NUCLEOTIDE SEQUENCE [LARGE SCALE GENOMIC DNA]</scope>
    <source>
        <strain evidence="18 19">NBRC 101058</strain>
    </source>
</reference>
<comment type="subunit">
    <text evidence="3 15">Monomer.</text>
</comment>
<feature type="domain" description="FPG-type" evidence="16">
    <location>
        <begin position="235"/>
        <end position="269"/>
    </location>
</feature>
<dbReference type="EC" id="4.2.99.18" evidence="15"/>
<dbReference type="NCBIfam" id="TIGR00577">
    <property type="entry name" value="fpg"/>
    <property type="match status" value="1"/>
</dbReference>
<dbReference type="CDD" id="cd08966">
    <property type="entry name" value="EcFpg-like_N"/>
    <property type="match status" value="1"/>
</dbReference>
<dbReference type="EMBL" id="BJTZ01000008">
    <property type="protein sequence ID" value="GEK13724.1"/>
    <property type="molecule type" value="Genomic_DNA"/>
</dbReference>
<gene>
    <name evidence="15 18" type="primary">mutM</name>
    <name evidence="15" type="synonym">fpg</name>
    <name evidence="18" type="ORF">AFI02nite_17600</name>
</gene>
<evidence type="ECO:0000313" key="19">
    <source>
        <dbReference type="Proteomes" id="UP000321787"/>
    </source>
</evidence>
<evidence type="ECO:0000256" key="5">
    <source>
        <dbReference type="ARBA" id="ARBA00022763"/>
    </source>
</evidence>
<feature type="binding site" evidence="15">
    <location>
        <position position="150"/>
    </location>
    <ligand>
        <name>DNA</name>
        <dbReference type="ChEBI" id="CHEBI:16991"/>
    </ligand>
</feature>
<evidence type="ECO:0000256" key="9">
    <source>
        <dbReference type="ARBA" id="ARBA00023125"/>
    </source>
</evidence>
<keyword evidence="4 15" id="KW-0479">Metal-binding</keyword>
<dbReference type="GO" id="GO:0034039">
    <property type="term" value="F:8-oxo-7,8-dihydroguanine DNA N-glycosylase activity"/>
    <property type="evidence" value="ECO:0007669"/>
    <property type="project" value="TreeGrafter"/>
</dbReference>
<evidence type="ECO:0000256" key="2">
    <source>
        <dbReference type="ARBA" id="ARBA00009409"/>
    </source>
</evidence>
<dbReference type="InterPro" id="IPR012319">
    <property type="entry name" value="FPG_cat"/>
</dbReference>
<dbReference type="SUPFAM" id="SSF46946">
    <property type="entry name" value="S13-like H2TH domain"/>
    <property type="match status" value="1"/>
</dbReference>
<dbReference type="InterPro" id="IPR000214">
    <property type="entry name" value="Znf_DNA_glyclase/AP_lyase"/>
</dbReference>
<dbReference type="PANTHER" id="PTHR22993:SF9">
    <property type="entry name" value="FORMAMIDOPYRIMIDINE-DNA GLYCOSYLASE"/>
    <property type="match status" value="1"/>
</dbReference>
<dbReference type="Pfam" id="PF06831">
    <property type="entry name" value="H2TH"/>
    <property type="match status" value="1"/>
</dbReference>
<dbReference type="FunFam" id="1.10.8.50:FF:000003">
    <property type="entry name" value="Formamidopyrimidine-DNA glycosylase"/>
    <property type="match status" value="1"/>
</dbReference>
<dbReference type="PROSITE" id="PS51066">
    <property type="entry name" value="ZF_FPG_2"/>
    <property type="match status" value="1"/>
</dbReference>
<feature type="active site" description="Proton donor" evidence="15">
    <location>
        <position position="3"/>
    </location>
</feature>
<evidence type="ECO:0000256" key="3">
    <source>
        <dbReference type="ARBA" id="ARBA00011245"/>
    </source>
</evidence>
<evidence type="ECO:0000256" key="10">
    <source>
        <dbReference type="ARBA" id="ARBA00023204"/>
    </source>
</evidence>
<dbReference type="PROSITE" id="PS51068">
    <property type="entry name" value="FPG_CAT"/>
    <property type="match status" value="1"/>
</dbReference>
<dbReference type="RefSeq" id="WP_146863827.1">
    <property type="nucleotide sequence ID" value="NZ_BJTZ01000008.1"/>
</dbReference>
<feature type="domain" description="Formamidopyrimidine-DNA glycosylase catalytic" evidence="17">
    <location>
        <begin position="2"/>
        <end position="112"/>
    </location>
</feature>
<evidence type="ECO:0000259" key="16">
    <source>
        <dbReference type="PROSITE" id="PS51066"/>
    </source>
</evidence>
<evidence type="ECO:0000259" key="17">
    <source>
        <dbReference type="PROSITE" id="PS51068"/>
    </source>
</evidence>
<evidence type="ECO:0000256" key="11">
    <source>
        <dbReference type="ARBA" id="ARBA00023239"/>
    </source>
</evidence>
<keyword evidence="7 15" id="KW-0378">Hydrolase</keyword>
<dbReference type="Pfam" id="PF06827">
    <property type="entry name" value="zf-FPG_IleRS"/>
    <property type="match status" value="1"/>
</dbReference>
<comment type="catalytic activity">
    <reaction evidence="14 15">
        <text>2'-deoxyribonucleotide-(2'-deoxyribose 5'-phosphate)-2'-deoxyribonucleotide-DNA = a 3'-end 2'-deoxyribonucleotide-(2,3-dehydro-2,3-deoxyribose 5'-phosphate)-DNA + a 5'-end 5'-phospho-2'-deoxyribonucleoside-DNA + H(+)</text>
        <dbReference type="Rhea" id="RHEA:66592"/>
        <dbReference type="Rhea" id="RHEA-COMP:13180"/>
        <dbReference type="Rhea" id="RHEA-COMP:16897"/>
        <dbReference type="Rhea" id="RHEA-COMP:17067"/>
        <dbReference type="ChEBI" id="CHEBI:15378"/>
        <dbReference type="ChEBI" id="CHEBI:136412"/>
        <dbReference type="ChEBI" id="CHEBI:157695"/>
        <dbReference type="ChEBI" id="CHEBI:167181"/>
        <dbReference type="EC" id="4.2.99.18"/>
    </reaction>
</comment>
<feature type="active site" description="Proton donor; for delta-elimination activity" evidence="15">
    <location>
        <position position="259"/>
    </location>
</feature>
<evidence type="ECO:0000256" key="1">
    <source>
        <dbReference type="ARBA" id="ARBA00001668"/>
    </source>
</evidence>
<keyword evidence="9 15" id="KW-0238">DNA-binding</keyword>
<keyword evidence="11 15" id="KW-0456">Lyase</keyword>
<dbReference type="Proteomes" id="UP000321787">
    <property type="component" value="Unassembled WGS sequence"/>
</dbReference>
<dbReference type="InterPro" id="IPR010663">
    <property type="entry name" value="Znf_FPG/IleRS"/>
</dbReference>
<name>A0A510UGG0_ALIFS</name>
<evidence type="ECO:0000256" key="13">
    <source>
        <dbReference type="ARBA" id="ARBA00023295"/>
    </source>
</evidence>
<dbReference type="SMART" id="SM01232">
    <property type="entry name" value="H2TH"/>
    <property type="match status" value="1"/>
</dbReference>
<evidence type="ECO:0000256" key="7">
    <source>
        <dbReference type="ARBA" id="ARBA00022801"/>
    </source>
</evidence>
<sequence>MPELPEVETSRLGITPHLQGQTIKAIVVRTDKLRWPIPQELQKLVGQRVQSIRRRAKYLMIDTPEGSAIIHLGMSGSLRVLDEEVPSAKHDHVDLVLENGKVLRYNDPRKFGAWLYSEVGVAHQVLSKLGPEPLTNEFNSEYFAEKAKNKKTVVKQFIMNNAVVVGVGNIYASESLFMAQIHPKTPVGSLKASQITVIVAEIKKVLETAIKQGGTTLKDFNQVDGKPGYFAQELKVYGRAGKECPVCSSKIEEEKIGQRNSFWCGKCQLLAED</sequence>
<dbReference type="SUPFAM" id="SSF57716">
    <property type="entry name" value="Glucocorticoid receptor-like (DNA-binding domain)"/>
    <property type="match status" value="1"/>
</dbReference>
<keyword evidence="12 15" id="KW-0511">Multifunctional enzyme</keyword>
<feature type="active site" description="Proton donor; for beta-elimination activity" evidence="15">
    <location>
        <position position="57"/>
    </location>
</feature>
<comment type="catalytic activity">
    <reaction evidence="1 15">
        <text>Hydrolysis of DNA containing ring-opened 7-methylguanine residues, releasing 2,6-diamino-4-hydroxy-5-(N-methyl)formamidopyrimidine.</text>
        <dbReference type="EC" id="3.2.2.23"/>
    </reaction>
</comment>
<organism evidence="18 19">
    <name type="scientific">Aliivibrio fischeri</name>
    <name type="common">Vibrio fischeri</name>
    <dbReference type="NCBI Taxonomy" id="668"/>
    <lineage>
        <taxon>Bacteria</taxon>
        <taxon>Pseudomonadati</taxon>
        <taxon>Pseudomonadota</taxon>
        <taxon>Gammaproteobacteria</taxon>
        <taxon>Vibrionales</taxon>
        <taxon>Vibrionaceae</taxon>
        <taxon>Aliivibrio</taxon>
    </lineage>
</organism>
<feature type="active site" description="Schiff-base intermediate with DNA" evidence="15">
    <location>
        <position position="2"/>
    </location>
</feature>
<dbReference type="Pfam" id="PF01149">
    <property type="entry name" value="Fapy_DNA_glyco"/>
    <property type="match status" value="1"/>
</dbReference>
<dbReference type="GO" id="GO:0003684">
    <property type="term" value="F:damaged DNA binding"/>
    <property type="evidence" value="ECO:0007669"/>
    <property type="project" value="InterPro"/>
</dbReference>
<keyword evidence="6 15" id="KW-0863">Zinc-finger</keyword>
<dbReference type="AlphaFoldDB" id="A0A510UGG0"/>
<dbReference type="FunFam" id="3.20.190.10:FF:000001">
    <property type="entry name" value="Formamidopyrimidine-DNA glycosylase"/>
    <property type="match status" value="1"/>
</dbReference>
<dbReference type="HAMAP" id="MF_00103">
    <property type="entry name" value="Fapy_DNA_glycosyl"/>
    <property type="match status" value="1"/>
</dbReference>
<dbReference type="InterPro" id="IPR015886">
    <property type="entry name" value="H2TH_FPG"/>
</dbReference>
<comment type="function">
    <text evidence="15">Involved in base excision repair of DNA damaged by oxidation or by mutagenic agents. Acts as DNA glycosylase that recognizes and removes damaged bases. Has a preference for oxidized purines, such as 7,8-dihydro-8-oxoguanine (8-oxoG). Has AP (apurinic/apyrimidinic) lyase activity and introduces nicks in the DNA strand. Cleaves the DNA backbone by beta-delta elimination to generate a single-strand break at the site of the removed base with both 3'- and 5'-phosphates.</text>
</comment>
<comment type="cofactor">
    <cofactor evidence="15">
        <name>Zn(2+)</name>
        <dbReference type="ChEBI" id="CHEBI:29105"/>
    </cofactor>
    <text evidence="15">Binds 1 zinc ion per subunit.</text>
</comment>
<dbReference type="GO" id="GO:0006284">
    <property type="term" value="P:base-excision repair"/>
    <property type="evidence" value="ECO:0007669"/>
    <property type="project" value="InterPro"/>
</dbReference>
<keyword evidence="13 15" id="KW-0326">Glycosidase</keyword>
<feature type="binding site" evidence="15">
    <location>
        <position position="90"/>
    </location>
    <ligand>
        <name>DNA</name>
        <dbReference type="ChEBI" id="CHEBI:16991"/>
    </ligand>
</feature>
<dbReference type="GO" id="GO:0008270">
    <property type="term" value="F:zinc ion binding"/>
    <property type="evidence" value="ECO:0007669"/>
    <property type="project" value="UniProtKB-UniRule"/>
</dbReference>
<comment type="caution">
    <text evidence="18">The sequence shown here is derived from an EMBL/GenBank/DDBJ whole genome shotgun (WGS) entry which is preliminary data.</text>
</comment>
<accession>A0A510UGG0</accession>
<proteinExistence type="inferred from homology"/>
<keyword evidence="8 15" id="KW-0862">Zinc</keyword>
<comment type="similarity">
    <text evidence="2 15">Belongs to the FPG family.</text>
</comment>
<dbReference type="NCBIfam" id="NF002211">
    <property type="entry name" value="PRK01103.1"/>
    <property type="match status" value="1"/>
</dbReference>
<dbReference type="InterPro" id="IPR035937">
    <property type="entry name" value="FPG_N"/>
</dbReference>
<protein>
    <recommendedName>
        <fullName evidence="15">Formamidopyrimidine-DNA glycosylase</fullName>
        <shortName evidence="15">Fapy-DNA glycosylase</shortName>
        <ecNumber evidence="15">3.2.2.23</ecNumber>
    </recommendedName>
    <alternativeName>
        <fullName evidence="15">DNA-(apurinic or apyrimidinic site) lyase MutM</fullName>
        <shortName evidence="15">AP lyase MutM</shortName>
        <ecNumber evidence="15">4.2.99.18</ecNumber>
    </alternativeName>
</protein>
<evidence type="ECO:0000256" key="15">
    <source>
        <dbReference type="HAMAP-Rule" id="MF_00103"/>
    </source>
</evidence>
<evidence type="ECO:0000256" key="12">
    <source>
        <dbReference type="ARBA" id="ARBA00023268"/>
    </source>
</evidence>
<dbReference type="GO" id="GO:0140078">
    <property type="term" value="F:class I DNA-(apurinic or apyrimidinic site) endonuclease activity"/>
    <property type="evidence" value="ECO:0007669"/>
    <property type="project" value="UniProtKB-EC"/>
</dbReference>
<evidence type="ECO:0000256" key="8">
    <source>
        <dbReference type="ARBA" id="ARBA00022833"/>
    </source>
</evidence>
<feature type="binding site" evidence="15">
    <location>
        <position position="109"/>
    </location>
    <ligand>
        <name>DNA</name>
        <dbReference type="ChEBI" id="CHEBI:16991"/>
    </ligand>
</feature>
<dbReference type="Gene3D" id="1.10.8.50">
    <property type="match status" value="1"/>
</dbReference>
<dbReference type="PANTHER" id="PTHR22993">
    <property type="entry name" value="FORMAMIDOPYRIMIDINE-DNA GLYCOSYLASE"/>
    <property type="match status" value="1"/>
</dbReference>
<dbReference type="PROSITE" id="PS01242">
    <property type="entry name" value="ZF_FPG_1"/>
    <property type="match status" value="1"/>
</dbReference>
<dbReference type="EC" id="3.2.2.23" evidence="15"/>
<evidence type="ECO:0000256" key="6">
    <source>
        <dbReference type="ARBA" id="ARBA00022771"/>
    </source>
</evidence>